<name>A0A5S5DQN6_9FLAO</name>
<dbReference type="Proteomes" id="UP000323136">
    <property type="component" value="Unassembled WGS sequence"/>
</dbReference>
<dbReference type="AlphaFoldDB" id="A0A5S5DQN6"/>
<organism evidence="1 2">
    <name type="scientific">Tenacibaculum adriaticum</name>
    <dbReference type="NCBI Taxonomy" id="413713"/>
    <lineage>
        <taxon>Bacteria</taxon>
        <taxon>Pseudomonadati</taxon>
        <taxon>Bacteroidota</taxon>
        <taxon>Flavobacteriia</taxon>
        <taxon>Flavobacteriales</taxon>
        <taxon>Flavobacteriaceae</taxon>
        <taxon>Tenacibaculum</taxon>
    </lineage>
</organism>
<protein>
    <submittedName>
        <fullName evidence="1">Uncharacterized protein</fullName>
    </submittedName>
</protein>
<reference evidence="1 2" key="1">
    <citation type="submission" date="2019-07" db="EMBL/GenBank/DDBJ databases">
        <title>Genomic Encyclopedia of Type Strains, Phase IV (KMG-IV): sequencing the most valuable type-strain genomes for metagenomic binning, comparative biology and taxonomic classification.</title>
        <authorList>
            <person name="Goeker M."/>
        </authorList>
    </citation>
    <scope>NUCLEOTIDE SEQUENCE [LARGE SCALE GENOMIC DNA]</scope>
    <source>
        <strain evidence="1 2">DSM 18961</strain>
    </source>
</reference>
<comment type="caution">
    <text evidence="1">The sequence shown here is derived from an EMBL/GenBank/DDBJ whole genome shotgun (WGS) entry which is preliminary data.</text>
</comment>
<gene>
    <name evidence="1" type="ORF">C7447_103367</name>
</gene>
<keyword evidence="2" id="KW-1185">Reference proteome</keyword>
<dbReference type="EMBL" id="VNIA01000003">
    <property type="protein sequence ID" value="TYP98197.1"/>
    <property type="molecule type" value="Genomic_DNA"/>
</dbReference>
<evidence type="ECO:0000313" key="2">
    <source>
        <dbReference type="Proteomes" id="UP000323136"/>
    </source>
</evidence>
<evidence type="ECO:0000313" key="1">
    <source>
        <dbReference type="EMBL" id="TYP98197.1"/>
    </source>
</evidence>
<sequence length="34" mass="3942">MKKIIPIIESYASRQEEIANKGVIKTENLEEQTH</sequence>
<accession>A0A5S5DQN6</accession>
<proteinExistence type="predicted"/>